<feature type="signal peptide" evidence="1">
    <location>
        <begin position="1"/>
        <end position="19"/>
    </location>
</feature>
<dbReference type="Proteomes" id="UP000016412">
    <property type="component" value="Unassembled WGS sequence"/>
</dbReference>
<keyword evidence="1" id="KW-0732">Signal</keyword>
<name>U2KXU5_TRESO</name>
<sequence>MKKLSIALCSLLCGVCSWGTDISFQVVQHNDALDTVREQTLVIEDQILDYFFNFGDIVTNEPAVVIVPEAAENLWRTAYAFAVTGGADYFVELRLFYSGKASRDPAHISLKDLERVSWTIADVKTGKKIAEAKAKVRKPASGKTDAAGVKEYAASIAEAMRKAIRKDIDKKSKR</sequence>
<proteinExistence type="predicted"/>
<keyword evidence="5" id="KW-1185">Reference proteome</keyword>
<dbReference type="eggNOG" id="ENOG5030UY5">
    <property type="taxonomic scope" value="Bacteria"/>
</dbReference>
<dbReference type="OrthoDB" id="359804at2"/>
<dbReference type="EMBL" id="AVQI01000037">
    <property type="protein sequence ID" value="ERK03287.1"/>
    <property type="molecule type" value="Genomic_DNA"/>
</dbReference>
<feature type="chain" id="PRO_5004629782" description="Lipoprotein" evidence="1">
    <location>
        <begin position="20"/>
        <end position="174"/>
    </location>
</feature>
<dbReference type="Proteomes" id="UP000016646">
    <property type="component" value="Unassembled WGS sequence"/>
</dbReference>
<dbReference type="AlphaFoldDB" id="U2KXU5"/>
<dbReference type="EMBL" id="AUZJ01000003">
    <property type="protein sequence ID" value="ERF61821.1"/>
    <property type="molecule type" value="Genomic_DNA"/>
</dbReference>
<accession>U2KXU5</accession>
<reference evidence="4 5" key="1">
    <citation type="submission" date="2013-08" db="EMBL/GenBank/DDBJ databases">
        <authorList>
            <person name="Durkin A.S."/>
            <person name="Haft D.R."/>
            <person name="McCorrison J."/>
            <person name="Torralba M."/>
            <person name="Gillis M."/>
            <person name="Haft D.H."/>
            <person name="Methe B."/>
            <person name="Sutton G."/>
            <person name="Nelson K.E."/>
        </authorList>
    </citation>
    <scope>NUCLEOTIDE SEQUENCE [LARGE SCALE GENOMIC DNA]</scope>
    <source>
        <strain evidence="3 5">ATCC 35536</strain>
        <strain evidence="2 4">VPI DR56BR1116</strain>
    </source>
</reference>
<evidence type="ECO:0000313" key="4">
    <source>
        <dbReference type="Proteomes" id="UP000016412"/>
    </source>
</evidence>
<comment type="caution">
    <text evidence="2">The sequence shown here is derived from an EMBL/GenBank/DDBJ whole genome shotgun (WGS) entry which is preliminary data.</text>
</comment>
<evidence type="ECO:0000313" key="3">
    <source>
        <dbReference type="EMBL" id="ERK03287.1"/>
    </source>
</evidence>
<gene>
    <name evidence="3" type="ORF">HMPREF0860_2396</name>
    <name evidence="2" type="ORF">HMPREF1325_0223</name>
</gene>
<organism evidence="2 4">
    <name type="scientific">Treponema socranskii subsp. socranskii VPI DR56BR1116 = ATCC 35536</name>
    <dbReference type="NCBI Taxonomy" id="1125725"/>
    <lineage>
        <taxon>Bacteria</taxon>
        <taxon>Pseudomonadati</taxon>
        <taxon>Spirochaetota</taxon>
        <taxon>Spirochaetia</taxon>
        <taxon>Spirochaetales</taxon>
        <taxon>Treponemataceae</taxon>
        <taxon>Treponema</taxon>
    </lineage>
</organism>
<protein>
    <recommendedName>
        <fullName evidence="6">Lipoprotein</fullName>
    </recommendedName>
</protein>
<dbReference type="PATRIC" id="fig|1125725.3.peg.154"/>
<dbReference type="RefSeq" id="WP_021329218.1">
    <property type="nucleotide sequence ID" value="NZ_AUZJ01000003.1"/>
</dbReference>
<evidence type="ECO:0000313" key="5">
    <source>
        <dbReference type="Proteomes" id="UP000016646"/>
    </source>
</evidence>
<evidence type="ECO:0000313" key="2">
    <source>
        <dbReference type="EMBL" id="ERF61821.1"/>
    </source>
</evidence>
<evidence type="ECO:0008006" key="6">
    <source>
        <dbReference type="Google" id="ProtNLM"/>
    </source>
</evidence>
<evidence type="ECO:0000256" key="1">
    <source>
        <dbReference type="SAM" id="SignalP"/>
    </source>
</evidence>